<proteinExistence type="predicted"/>
<dbReference type="GO" id="GO:0003677">
    <property type="term" value="F:DNA binding"/>
    <property type="evidence" value="ECO:0007669"/>
    <property type="project" value="UniProtKB-KW"/>
</dbReference>
<keyword evidence="6" id="KW-1185">Reference proteome</keyword>
<sequence length="417" mass="46298">MSRSDATPVADPLPEFLRSKSRGGEGSGNYRRNCERVVREFLDWLARDTPEATFDALDARTFRRYARDLTGHDPEAGEPLRRKELAPGTVLTYYAQVSAYVGWCVREGLLGENLAQRHVAKEPLPESDGRRSGDQQAWTDEHRLRITRHVDRRADEALDARAAARDEGGGGDGSDADGEREAAGDAFAPVRAFRDRALVYLLCYSGVRGGEVLGDPTDDRRTGLRWADVSLADNTLTVLSKKQDWSDRSIPAQAVGPLERYERVLAPAGDDWPVFPTFHLPSLYGRLREELPARGMEEDAVEERLDAVSGHAPVFDLLREFDVAPPSINTDGGRRVMQRLCADADLDLDDRHGYLAPHGGRRGAGEVMVRQRGFTAAARLLDNSEAVVRKHYSHIDAKEMAEDAGRAFEEHDGPTRD</sequence>
<dbReference type="Proteomes" id="UP001595921">
    <property type="component" value="Unassembled WGS sequence"/>
</dbReference>
<reference evidence="5 6" key="1">
    <citation type="journal article" date="2019" name="Int. J. Syst. Evol. Microbiol.">
        <title>The Global Catalogue of Microorganisms (GCM) 10K type strain sequencing project: providing services to taxonomists for standard genome sequencing and annotation.</title>
        <authorList>
            <consortium name="The Broad Institute Genomics Platform"/>
            <consortium name="The Broad Institute Genome Sequencing Center for Infectious Disease"/>
            <person name="Wu L."/>
            <person name="Ma J."/>
        </authorList>
    </citation>
    <scope>NUCLEOTIDE SEQUENCE [LARGE SCALE GENOMIC DNA]</scope>
    <source>
        <strain evidence="5 6">CGMCC 1.12553</strain>
    </source>
</reference>
<comment type="caution">
    <text evidence="5">The sequence shown here is derived from an EMBL/GenBank/DDBJ whole genome shotgun (WGS) entry which is preliminary data.</text>
</comment>
<keyword evidence="1" id="KW-0229">DNA integration</keyword>
<protein>
    <submittedName>
        <fullName evidence="5">Tyrosine-type recombinase/integrase</fullName>
    </submittedName>
</protein>
<feature type="region of interest" description="Disordered" evidence="4">
    <location>
        <begin position="162"/>
        <end position="181"/>
    </location>
</feature>
<dbReference type="InterPro" id="IPR013762">
    <property type="entry name" value="Integrase-like_cat_sf"/>
</dbReference>
<dbReference type="PANTHER" id="PTHR30349:SF41">
    <property type="entry name" value="INTEGRASE_RECOMBINASE PROTEIN MJ0367-RELATED"/>
    <property type="match status" value="1"/>
</dbReference>
<dbReference type="GO" id="GO:0015074">
    <property type="term" value="P:DNA integration"/>
    <property type="evidence" value="ECO:0007669"/>
    <property type="project" value="UniProtKB-KW"/>
</dbReference>
<keyword evidence="2" id="KW-0238">DNA-binding</keyword>
<dbReference type="InterPro" id="IPR010998">
    <property type="entry name" value="Integrase_recombinase_N"/>
</dbReference>
<feature type="region of interest" description="Disordered" evidence="4">
    <location>
        <begin position="120"/>
        <end position="143"/>
    </location>
</feature>
<dbReference type="PANTHER" id="PTHR30349">
    <property type="entry name" value="PHAGE INTEGRASE-RELATED"/>
    <property type="match status" value="1"/>
</dbReference>
<organism evidence="5 6">
    <name type="scientific">Halobium salinum</name>
    <dbReference type="NCBI Taxonomy" id="1364940"/>
    <lineage>
        <taxon>Archaea</taxon>
        <taxon>Methanobacteriati</taxon>
        <taxon>Methanobacteriota</taxon>
        <taxon>Stenosarchaea group</taxon>
        <taxon>Halobacteria</taxon>
        <taxon>Halobacteriales</taxon>
        <taxon>Haloferacaceae</taxon>
        <taxon>Halobium</taxon>
    </lineage>
</organism>
<dbReference type="Gene3D" id="1.10.443.10">
    <property type="entry name" value="Intergrase catalytic core"/>
    <property type="match status" value="1"/>
</dbReference>
<accession>A0ABD5PB07</accession>
<dbReference type="Gene3D" id="1.10.150.130">
    <property type="match status" value="1"/>
</dbReference>
<feature type="region of interest" description="Disordered" evidence="4">
    <location>
        <begin position="1"/>
        <end position="29"/>
    </location>
</feature>
<evidence type="ECO:0000256" key="2">
    <source>
        <dbReference type="ARBA" id="ARBA00023125"/>
    </source>
</evidence>
<dbReference type="RefSeq" id="WP_267624643.1">
    <property type="nucleotide sequence ID" value="NZ_JAODIW010000009.1"/>
</dbReference>
<dbReference type="GO" id="GO:0006310">
    <property type="term" value="P:DNA recombination"/>
    <property type="evidence" value="ECO:0007669"/>
    <property type="project" value="UniProtKB-KW"/>
</dbReference>
<evidence type="ECO:0000313" key="5">
    <source>
        <dbReference type="EMBL" id="MFC4357913.1"/>
    </source>
</evidence>
<dbReference type="AlphaFoldDB" id="A0ABD5PB07"/>
<evidence type="ECO:0000256" key="3">
    <source>
        <dbReference type="ARBA" id="ARBA00023172"/>
    </source>
</evidence>
<name>A0ABD5PB07_9EURY</name>
<evidence type="ECO:0000313" key="6">
    <source>
        <dbReference type="Proteomes" id="UP001595921"/>
    </source>
</evidence>
<gene>
    <name evidence="5" type="ORF">ACFO0N_08115</name>
</gene>
<dbReference type="InterPro" id="IPR011010">
    <property type="entry name" value="DNA_brk_join_enz"/>
</dbReference>
<dbReference type="InterPro" id="IPR050090">
    <property type="entry name" value="Tyrosine_recombinase_XerCD"/>
</dbReference>
<evidence type="ECO:0000256" key="1">
    <source>
        <dbReference type="ARBA" id="ARBA00022908"/>
    </source>
</evidence>
<dbReference type="EMBL" id="JBHSDS010000005">
    <property type="protein sequence ID" value="MFC4357913.1"/>
    <property type="molecule type" value="Genomic_DNA"/>
</dbReference>
<dbReference type="SUPFAM" id="SSF56349">
    <property type="entry name" value="DNA breaking-rejoining enzymes"/>
    <property type="match status" value="1"/>
</dbReference>
<evidence type="ECO:0000256" key="4">
    <source>
        <dbReference type="SAM" id="MobiDB-lite"/>
    </source>
</evidence>
<keyword evidence="3" id="KW-0233">DNA recombination</keyword>